<dbReference type="OrthoDB" id="5291399at2"/>
<name>A0A2W7IVQ5_9PROT</name>
<dbReference type="EMBL" id="QKYU01000001">
    <property type="protein sequence ID" value="PZW50848.1"/>
    <property type="molecule type" value="Genomic_DNA"/>
</dbReference>
<dbReference type="Proteomes" id="UP000249688">
    <property type="component" value="Unassembled WGS sequence"/>
</dbReference>
<dbReference type="PANTHER" id="PTHR10672:SF3">
    <property type="entry name" value="PROTEIN HU-LI TAI SHAO"/>
    <property type="match status" value="1"/>
</dbReference>
<keyword evidence="4" id="KW-1185">Reference proteome</keyword>
<comment type="caution">
    <text evidence="3">The sequence shown here is derived from an EMBL/GenBank/DDBJ whole genome shotgun (WGS) entry which is preliminary data.</text>
</comment>
<evidence type="ECO:0000259" key="2">
    <source>
        <dbReference type="SMART" id="SM01007"/>
    </source>
</evidence>
<dbReference type="SMART" id="SM01007">
    <property type="entry name" value="Aldolase_II"/>
    <property type="match status" value="1"/>
</dbReference>
<reference evidence="3 4" key="1">
    <citation type="submission" date="2018-06" db="EMBL/GenBank/DDBJ databases">
        <title>Genomic Encyclopedia of Archaeal and Bacterial Type Strains, Phase II (KMG-II): from individual species to whole genera.</title>
        <authorList>
            <person name="Goeker M."/>
        </authorList>
    </citation>
    <scope>NUCLEOTIDE SEQUENCE [LARGE SCALE GENOMIC DNA]</scope>
    <source>
        <strain evidence="3 4">DSM 24525</strain>
    </source>
</reference>
<dbReference type="AlphaFoldDB" id="A0A2W7IVQ5"/>
<evidence type="ECO:0000313" key="4">
    <source>
        <dbReference type="Proteomes" id="UP000249688"/>
    </source>
</evidence>
<evidence type="ECO:0000313" key="3">
    <source>
        <dbReference type="EMBL" id="PZW50848.1"/>
    </source>
</evidence>
<dbReference type="PANTHER" id="PTHR10672">
    <property type="entry name" value="ADDUCIN"/>
    <property type="match status" value="1"/>
</dbReference>
<protein>
    <submittedName>
        <fullName evidence="3">Ribulose-5-phosphate 4-epimerase/fuculose-1-phosphate aldolase</fullName>
    </submittedName>
</protein>
<dbReference type="GO" id="GO:0051015">
    <property type="term" value="F:actin filament binding"/>
    <property type="evidence" value="ECO:0007669"/>
    <property type="project" value="TreeGrafter"/>
</dbReference>
<gene>
    <name evidence="3" type="ORF">C8P66_10161</name>
</gene>
<dbReference type="Pfam" id="PF00596">
    <property type="entry name" value="Aldolase_II"/>
    <property type="match status" value="1"/>
</dbReference>
<feature type="domain" description="Class II aldolase/adducin N-terminal" evidence="2">
    <location>
        <begin position="22"/>
        <end position="204"/>
    </location>
</feature>
<sequence>MANVVRTLTSGKAEEHEWMLRCDMAAVFRIASRLGWNEHIGNHNSLMLPDEAEPRFLINPRGYLFRELKASDLIVCDLEGKVLRGTGELRKVAFHIHARIHMLNPGAACVVHVHPQYLTALSMIEGAEFSLSHHNNLLLNDRTVYDPQGDEPVHNNAEGDRIARLMGDKTIMVMRGHGVTVVGPTIHDAFDECYIAERTCMYQMTAMQTGQKLHSLPDSLRRHHAGAWGEKLDARLHLDAWRRVLDREEPDYAS</sequence>
<organism evidence="3 4">
    <name type="scientific">Humitalea rosea</name>
    <dbReference type="NCBI Taxonomy" id="990373"/>
    <lineage>
        <taxon>Bacteria</taxon>
        <taxon>Pseudomonadati</taxon>
        <taxon>Pseudomonadota</taxon>
        <taxon>Alphaproteobacteria</taxon>
        <taxon>Acetobacterales</taxon>
        <taxon>Roseomonadaceae</taxon>
        <taxon>Humitalea</taxon>
    </lineage>
</organism>
<accession>A0A2W7IVQ5</accession>
<dbReference type="InterPro" id="IPR001303">
    <property type="entry name" value="Aldolase_II/adducin_N"/>
</dbReference>
<dbReference type="GO" id="GO:0005856">
    <property type="term" value="C:cytoskeleton"/>
    <property type="evidence" value="ECO:0007669"/>
    <property type="project" value="TreeGrafter"/>
</dbReference>
<dbReference type="Gene3D" id="3.40.225.10">
    <property type="entry name" value="Class II aldolase/adducin N-terminal domain"/>
    <property type="match status" value="1"/>
</dbReference>
<dbReference type="RefSeq" id="WP_111396145.1">
    <property type="nucleotide sequence ID" value="NZ_QKYU01000001.1"/>
</dbReference>
<proteinExistence type="inferred from homology"/>
<dbReference type="InterPro" id="IPR051017">
    <property type="entry name" value="Aldolase-II_Adducin_sf"/>
</dbReference>
<evidence type="ECO:0000256" key="1">
    <source>
        <dbReference type="ARBA" id="ARBA00037961"/>
    </source>
</evidence>
<dbReference type="SUPFAM" id="SSF53639">
    <property type="entry name" value="AraD/HMP-PK domain-like"/>
    <property type="match status" value="1"/>
</dbReference>
<dbReference type="InterPro" id="IPR036409">
    <property type="entry name" value="Aldolase_II/adducin_N_sf"/>
</dbReference>
<comment type="similarity">
    <text evidence="1">Belongs to the aldolase class II family.</text>
</comment>